<evidence type="ECO:0008006" key="3">
    <source>
        <dbReference type="Google" id="ProtNLM"/>
    </source>
</evidence>
<keyword evidence="2" id="KW-1185">Reference proteome</keyword>
<organism evidence="1 2">
    <name type="scientific">Streptomyces luteosporeus</name>
    <dbReference type="NCBI Taxonomy" id="173856"/>
    <lineage>
        <taxon>Bacteria</taxon>
        <taxon>Bacillati</taxon>
        <taxon>Actinomycetota</taxon>
        <taxon>Actinomycetes</taxon>
        <taxon>Kitasatosporales</taxon>
        <taxon>Streptomycetaceae</taxon>
        <taxon>Streptomyces</taxon>
    </lineage>
</organism>
<dbReference type="Proteomes" id="UP001500886">
    <property type="component" value="Unassembled WGS sequence"/>
</dbReference>
<comment type="caution">
    <text evidence="1">The sequence shown here is derived from an EMBL/GenBank/DDBJ whole genome shotgun (WGS) entry which is preliminary data.</text>
</comment>
<dbReference type="EMBL" id="BAAASL010000008">
    <property type="protein sequence ID" value="GAA2715602.1"/>
    <property type="molecule type" value="Genomic_DNA"/>
</dbReference>
<sequence length="239" mass="27391">MTFVQVVDCRTRHFDKMNRLMDDWIALTEGKRTATHSVVGRDHSDSDHYIEIIEFPSFEKAMENSNLQETDRVFQEIVSLCEGLPSFTDLDVVRDEQLGKSTVRRFFEEVAVGGDLALVDDLFADGYRDHDIGRAEPIVGHEAMKRNVTDWRDAFDFRFDLHDELAEGDRVAVRWTWHGSHQGDFMGLQPTGQEVRMAGTTVFRLEDGRIAEGWWTYDLLGLLRQLGGVNLQRQVPAEG</sequence>
<dbReference type="PANTHER" id="PTHR38436:SF1">
    <property type="entry name" value="ESTER CYCLASE"/>
    <property type="match status" value="1"/>
</dbReference>
<proteinExistence type="predicted"/>
<evidence type="ECO:0000313" key="1">
    <source>
        <dbReference type="EMBL" id="GAA2715602.1"/>
    </source>
</evidence>
<dbReference type="InterPro" id="IPR009959">
    <property type="entry name" value="Cyclase_SnoaL-like"/>
</dbReference>
<dbReference type="SUPFAM" id="SSF54427">
    <property type="entry name" value="NTF2-like"/>
    <property type="match status" value="1"/>
</dbReference>
<dbReference type="InterPro" id="IPR032710">
    <property type="entry name" value="NTF2-like_dom_sf"/>
</dbReference>
<accession>A0ABN3TPF0</accession>
<dbReference type="RefSeq" id="WP_344435117.1">
    <property type="nucleotide sequence ID" value="NZ_BAAASL010000008.1"/>
</dbReference>
<dbReference type="PANTHER" id="PTHR38436">
    <property type="entry name" value="POLYKETIDE CYCLASE SNOAL-LIKE DOMAIN"/>
    <property type="match status" value="1"/>
</dbReference>
<gene>
    <name evidence="1" type="ORF">GCM10010315_25030</name>
</gene>
<dbReference type="Pfam" id="PF07366">
    <property type="entry name" value="SnoaL"/>
    <property type="match status" value="1"/>
</dbReference>
<reference evidence="1 2" key="1">
    <citation type="journal article" date="2019" name="Int. J. Syst. Evol. Microbiol.">
        <title>The Global Catalogue of Microorganisms (GCM) 10K type strain sequencing project: providing services to taxonomists for standard genome sequencing and annotation.</title>
        <authorList>
            <consortium name="The Broad Institute Genomics Platform"/>
            <consortium name="The Broad Institute Genome Sequencing Center for Infectious Disease"/>
            <person name="Wu L."/>
            <person name="Ma J."/>
        </authorList>
    </citation>
    <scope>NUCLEOTIDE SEQUENCE [LARGE SCALE GENOMIC DNA]</scope>
    <source>
        <strain evidence="1 2">JCM 4542</strain>
    </source>
</reference>
<dbReference type="Gene3D" id="3.10.450.50">
    <property type="match status" value="1"/>
</dbReference>
<name>A0ABN3TPF0_9ACTN</name>
<evidence type="ECO:0000313" key="2">
    <source>
        <dbReference type="Proteomes" id="UP001500886"/>
    </source>
</evidence>
<protein>
    <recommendedName>
        <fullName evidence="3">Ester cyclase</fullName>
    </recommendedName>
</protein>